<dbReference type="EMBL" id="CP002780">
    <property type="protein sequence ID" value="AEG61574.1"/>
    <property type="molecule type" value="Genomic_DNA"/>
</dbReference>
<dbReference type="AlphaFoldDB" id="F6DKU2"/>
<dbReference type="Pfam" id="PF22790">
    <property type="entry name" value="YkoP"/>
    <property type="match status" value="1"/>
</dbReference>
<dbReference type="Proteomes" id="UP000009234">
    <property type="component" value="Chromosome"/>
</dbReference>
<dbReference type="eggNOG" id="COG0726">
    <property type="taxonomic scope" value="Bacteria"/>
</dbReference>
<dbReference type="RefSeq" id="WP_013843320.1">
    <property type="nucleotide sequence ID" value="NC_015589.1"/>
</dbReference>
<dbReference type="InterPro" id="IPR002509">
    <property type="entry name" value="NODB_dom"/>
</dbReference>
<evidence type="ECO:0000313" key="3">
    <source>
        <dbReference type="Proteomes" id="UP000009234"/>
    </source>
</evidence>
<gene>
    <name evidence="2" type="ordered locus">Desru_3369</name>
</gene>
<dbReference type="PROSITE" id="PS51677">
    <property type="entry name" value="NODB"/>
    <property type="match status" value="1"/>
</dbReference>
<evidence type="ECO:0000313" key="2">
    <source>
        <dbReference type="EMBL" id="AEG61574.1"/>
    </source>
</evidence>
<protein>
    <submittedName>
        <fullName evidence="2">Polysaccharide deacetylase</fullName>
    </submittedName>
</protein>
<dbReference type="InterPro" id="IPR011330">
    <property type="entry name" value="Glyco_hydro/deAcase_b/a-brl"/>
</dbReference>
<dbReference type="GO" id="GO:0016810">
    <property type="term" value="F:hydrolase activity, acting on carbon-nitrogen (but not peptide) bonds"/>
    <property type="evidence" value="ECO:0007669"/>
    <property type="project" value="InterPro"/>
</dbReference>
<accession>F6DKU2</accession>
<dbReference type="Pfam" id="PF01522">
    <property type="entry name" value="Polysacc_deac_1"/>
    <property type="match status" value="1"/>
</dbReference>
<dbReference type="CDD" id="cd10959">
    <property type="entry name" value="CE4_NodB_like_3"/>
    <property type="match status" value="1"/>
</dbReference>
<dbReference type="PANTHER" id="PTHR10587:SF137">
    <property type="entry name" value="4-DEOXY-4-FORMAMIDO-L-ARABINOSE-PHOSPHOUNDECAPRENOL DEFORMYLASE ARND-RELATED"/>
    <property type="match status" value="1"/>
</dbReference>
<keyword evidence="3" id="KW-1185">Reference proteome</keyword>
<dbReference type="PANTHER" id="PTHR10587">
    <property type="entry name" value="GLYCOSYL TRANSFERASE-RELATED"/>
    <property type="match status" value="1"/>
</dbReference>
<dbReference type="SUPFAM" id="SSF88713">
    <property type="entry name" value="Glycoside hydrolase/deacetylase"/>
    <property type="match status" value="1"/>
</dbReference>
<dbReference type="GO" id="GO:0005975">
    <property type="term" value="P:carbohydrate metabolic process"/>
    <property type="evidence" value="ECO:0007669"/>
    <property type="project" value="InterPro"/>
</dbReference>
<organism evidence="2 3">
    <name type="scientific">Desulforamulus ruminis (strain ATCC 23193 / DSM 2154 / NCIMB 8452 / DL)</name>
    <name type="common">Desulfotomaculum ruminis</name>
    <dbReference type="NCBI Taxonomy" id="696281"/>
    <lineage>
        <taxon>Bacteria</taxon>
        <taxon>Bacillati</taxon>
        <taxon>Bacillota</taxon>
        <taxon>Clostridia</taxon>
        <taxon>Eubacteriales</taxon>
        <taxon>Peptococcaceae</taxon>
        <taxon>Desulforamulus</taxon>
    </lineage>
</organism>
<feature type="domain" description="NodB homology" evidence="1">
    <location>
        <begin position="39"/>
        <end position="227"/>
    </location>
</feature>
<dbReference type="OrthoDB" id="61520at2"/>
<dbReference type="HOGENOM" id="CLU_046845_0_0_9"/>
<evidence type="ECO:0000259" key="1">
    <source>
        <dbReference type="PROSITE" id="PS51677"/>
    </source>
</evidence>
<reference evidence="3" key="1">
    <citation type="submission" date="2011-05" db="EMBL/GenBank/DDBJ databases">
        <title>Complete sequence of Desulfotomaculum ruminis DSM 2154.</title>
        <authorList>
            <person name="Lucas S."/>
            <person name="Copeland A."/>
            <person name="Lapidus A."/>
            <person name="Cheng J.-F."/>
            <person name="Goodwin L."/>
            <person name="Pitluck S."/>
            <person name="Lu M."/>
            <person name="Detter J.C."/>
            <person name="Han C."/>
            <person name="Tapia R."/>
            <person name="Land M."/>
            <person name="Hauser L."/>
            <person name="Kyrpides N."/>
            <person name="Ivanova N."/>
            <person name="Mikhailova N."/>
            <person name="Pagani I."/>
            <person name="Stams A.J.M."/>
            <person name="Plugge C.M."/>
            <person name="Muyzer G."/>
            <person name="Kuever J."/>
            <person name="Parshina S.N."/>
            <person name="Ivanova A.E."/>
            <person name="Nazina T.N."/>
            <person name="Brambilla E."/>
            <person name="Spring S."/>
            <person name="Klenk H.-P."/>
            <person name="Woyke T."/>
        </authorList>
    </citation>
    <scope>NUCLEOTIDE SEQUENCE [LARGE SCALE GENOMIC DNA]</scope>
    <source>
        <strain evidence="3">ATCC 23193 / DSM 2154 / NCIB 8452 / DL</strain>
    </source>
</reference>
<dbReference type="InterPro" id="IPR054467">
    <property type="entry name" value="YkoP-like_dom"/>
</dbReference>
<reference evidence="2 3" key="2">
    <citation type="journal article" date="2012" name="Stand. Genomic Sci.">
        <title>Complete genome sequence of the sulfate-reducing firmicute Desulfotomaculum ruminis type strain (DL(T)).</title>
        <authorList>
            <person name="Spring S."/>
            <person name="Visser M."/>
            <person name="Lu M."/>
            <person name="Copeland A."/>
            <person name="Lapidus A."/>
            <person name="Lucas S."/>
            <person name="Cheng J.F."/>
            <person name="Han C."/>
            <person name="Tapia R."/>
            <person name="Goodwin L.A."/>
            <person name="Pitluck S."/>
            <person name="Ivanova N."/>
            <person name="Land M."/>
            <person name="Hauser L."/>
            <person name="Larimer F."/>
            <person name="Rohde M."/>
            <person name="Goker M."/>
            <person name="Detter J.C."/>
            <person name="Kyrpides N.C."/>
            <person name="Woyke T."/>
            <person name="Schaap P.J."/>
            <person name="Plugge C.M."/>
            <person name="Muyzer G."/>
            <person name="Kuever J."/>
            <person name="Pereira I.A."/>
            <person name="Parshina S.N."/>
            <person name="Bernier-Latmani R."/>
            <person name="Stams A.J."/>
            <person name="Klenk H.P."/>
        </authorList>
    </citation>
    <scope>NUCLEOTIDE SEQUENCE [LARGE SCALE GENOMIC DNA]</scope>
    <source>
        <strain evidence="3">ATCC 23193 / DSM 2154 / NCIB 8452 / DL</strain>
    </source>
</reference>
<dbReference type="InterPro" id="IPR050248">
    <property type="entry name" value="Polysacc_deacetylase_ArnD"/>
</dbReference>
<dbReference type="Gene3D" id="3.20.20.370">
    <property type="entry name" value="Glycoside hydrolase/deacetylase"/>
    <property type="match status" value="1"/>
</dbReference>
<proteinExistence type="predicted"/>
<dbReference type="STRING" id="696281.Desru_3369"/>
<name>F6DKU2_DESRL</name>
<sequence length="445" mass="50328">MSFSIYELFGLIIFIYILLPTLLGRCLHLGVLWRGQRTPQVALTFDDGPDPHFTPQLLRILREHNVQASFFVVGELAERHPDLVRQIAAEGHTLGSHGYQHGFSWLQGPFSSIREISRGNQSITKITGNAPVFYRPSWGVFNFASFLFLRFNKQKILLWSFMSQDWAPRSTSKKITSCVLKKIKPGSVVVFHDRCTKPGAAEDGPAKMLEALPGILEELKNRKLKPVKLEEMAFQDTSMVKRALRGLWQVWEYGFAKAAGLQPVGDLFRLTVRNYRGKMMQLPDGTLLNPGDKVGELHLNNDLLQSITSTTASIERVAVRVLRETRRSLPQLAQKISQDPACQGIKALIGVTMIHRGTAQLGFSVYDLSPGIRPVIAWYQRWLLFLLHPGGLTHLRKQWSKLVPKKVIISRQELIKRYLLEEASIKETPILPVEVLPSGNWNHAS</sequence>
<dbReference type="KEGG" id="dru:Desru_3369"/>